<organism evidence="2 3">
    <name type="scientific">Sporisorium scitamineum</name>
    <dbReference type="NCBI Taxonomy" id="49012"/>
    <lineage>
        <taxon>Eukaryota</taxon>
        <taxon>Fungi</taxon>
        <taxon>Dikarya</taxon>
        <taxon>Basidiomycota</taxon>
        <taxon>Ustilaginomycotina</taxon>
        <taxon>Ustilaginomycetes</taxon>
        <taxon>Ustilaginales</taxon>
        <taxon>Ustilaginaceae</taxon>
        <taxon>Sporisorium</taxon>
    </lineage>
</organism>
<gene>
    <name evidence="2" type="primary">SSCI81780.1</name>
</gene>
<dbReference type="STRING" id="49012.A0A0F7SDL3"/>
<accession>A0A0F7SDL3</accession>
<evidence type="ECO:0000313" key="3">
    <source>
        <dbReference type="Proteomes" id="UP000242770"/>
    </source>
</evidence>
<dbReference type="Gene3D" id="3.40.630.10">
    <property type="entry name" value="Zn peptidases"/>
    <property type="match status" value="1"/>
</dbReference>
<dbReference type="SUPFAM" id="SSF53187">
    <property type="entry name" value="Zn-dependent exopeptidases"/>
    <property type="match status" value="1"/>
</dbReference>
<sequence>MLKLSLVQLTTLALVLLSTGQEAFARPGKLRPVKSKHLRHDIKRKDLLSGARKLQSLAYATSERNRVFGSPGHKATVSFIEDEIRKAGDYYDVHLQPFTATYAQHSSELAIDNQPTKSVTFTYSPNGQFNDTKVVVLAQLKLQL</sequence>
<dbReference type="Proteomes" id="UP000242770">
    <property type="component" value="Unassembled WGS sequence"/>
</dbReference>
<evidence type="ECO:0000313" key="2">
    <source>
        <dbReference type="EMBL" id="CDW99665.1"/>
    </source>
</evidence>
<dbReference type="AlphaFoldDB" id="A0A0F7SDL3"/>
<evidence type="ECO:0000256" key="1">
    <source>
        <dbReference type="SAM" id="SignalP"/>
    </source>
</evidence>
<reference evidence="3" key="1">
    <citation type="submission" date="2014-06" db="EMBL/GenBank/DDBJ databases">
        <authorList>
            <person name="Berkman P.J."/>
        </authorList>
    </citation>
    <scope>NUCLEOTIDE SEQUENCE [LARGE SCALE GENOMIC DNA]</scope>
</reference>
<proteinExistence type="predicted"/>
<feature type="chain" id="PRO_5002521812" evidence="1">
    <location>
        <begin position="26"/>
        <end position="144"/>
    </location>
</feature>
<keyword evidence="3" id="KW-1185">Reference proteome</keyword>
<dbReference type="EMBL" id="CCFA01004948">
    <property type="protein sequence ID" value="CDW99665.1"/>
    <property type="molecule type" value="Genomic_DNA"/>
</dbReference>
<feature type="signal peptide" evidence="1">
    <location>
        <begin position="1"/>
        <end position="25"/>
    </location>
</feature>
<protein>
    <submittedName>
        <fullName evidence="2">Uncharacterized protein</fullName>
    </submittedName>
</protein>
<name>A0A0F7SDL3_9BASI</name>
<keyword evidence="1" id="KW-0732">Signal</keyword>